<evidence type="ECO:0000313" key="1">
    <source>
        <dbReference type="EMBL" id="MDA3625557.1"/>
    </source>
</evidence>
<organism evidence="1 2">
    <name type="scientific">Saccharopolyspora oryzae</name>
    <dbReference type="NCBI Taxonomy" id="2997343"/>
    <lineage>
        <taxon>Bacteria</taxon>
        <taxon>Bacillati</taxon>
        <taxon>Actinomycetota</taxon>
        <taxon>Actinomycetes</taxon>
        <taxon>Pseudonocardiales</taxon>
        <taxon>Pseudonocardiaceae</taxon>
        <taxon>Saccharopolyspora</taxon>
    </lineage>
</organism>
<accession>A0ABT4UV06</accession>
<dbReference type="Proteomes" id="UP001210380">
    <property type="component" value="Unassembled WGS sequence"/>
</dbReference>
<protein>
    <submittedName>
        <fullName evidence="1">PE domain-containing protein</fullName>
    </submittedName>
</protein>
<reference evidence="1 2" key="1">
    <citation type="submission" date="2022-11" db="EMBL/GenBank/DDBJ databases">
        <title>Draft genome sequence of Saccharopolyspora sp. WRP15-2 isolated from rhizosphere soils of wild rice in Thailand.</title>
        <authorList>
            <person name="Duangmal K."/>
            <person name="Kammanee S."/>
            <person name="Muangham S."/>
        </authorList>
    </citation>
    <scope>NUCLEOTIDE SEQUENCE [LARGE SCALE GENOMIC DNA]</scope>
    <source>
        <strain evidence="1 2">WRP15-2</strain>
    </source>
</reference>
<dbReference type="EMBL" id="JAQGLA010000009">
    <property type="protein sequence ID" value="MDA3625557.1"/>
    <property type="molecule type" value="Genomic_DNA"/>
</dbReference>
<gene>
    <name evidence="1" type="ORF">OU415_08920</name>
</gene>
<comment type="caution">
    <text evidence="1">The sequence shown here is derived from an EMBL/GenBank/DDBJ whole genome shotgun (WGS) entry which is preliminary data.</text>
</comment>
<evidence type="ECO:0000313" key="2">
    <source>
        <dbReference type="Proteomes" id="UP001210380"/>
    </source>
</evidence>
<dbReference type="RefSeq" id="WP_270948133.1">
    <property type="nucleotide sequence ID" value="NZ_JAQGLA010000009.1"/>
</dbReference>
<sequence>MAEGFQVFPDDIGASAKKLLEIGQSLGSDIDSFQAQTESLTSGFGDDDLGSAIATIYQAASEAAFESFHDNAEGLGEIGQELQAMAEEYSQIDVAHQEAFQQLMGRMT</sequence>
<keyword evidence="2" id="KW-1185">Reference proteome</keyword>
<proteinExistence type="predicted"/>
<dbReference type="Gene3D" id="1.10.287.1060">
    <property type="entry name" value="ESAT-6-like"/>
    <property type="match status" value="1"/>
</dbReference>
<name>A0ABT4UV06_9PSEU</name>